<keyword evidence="1" id="KW-1133">Transmembrane helix</keyword>
<feature type="transmembrane region" description="Helical" evidence="1">
    <location>
        <begin position="6"/>
        <end position="29"/>
    </location>
</feature>
<keyword evidence="1" id="KW-0472">Membrane</keyword>
<comment type="caution">
    <text evidence="2">The sequence shown here is derived from an EMBL/GenBank/DDBJ whole genome shotgun (WGS) entry which is preliminary data.</text>
</comment>
<dbReference type="Proteomes" id="UP001174936">
    <property type="component" value="Unassembled WGS sequence"/>
</dbReference>
<protein>
    <submittedName>
        <fullName evidence="2">Uncharacterized protein</fullName>
    </submittedName>
</protein>
<keyword evidence="3" id="KW-1185">Reference proteome</keyword>
<evidence type="ECO:0000313" key="2">
    <source>
        <dbReference type="EMBL" id="KAK0651173.1"/>
    </source>
</evidence>
<dbReference type="AlphaFoldDB" id="A0AA40CVY6"/>
<keyword evidence="1" id="KW-0812">Transmembrane</keyword>
<dbReference type="EMBL" id="JAULSV010000002">
    <property type="protein sequence ID" value="KAK0651173.1"/>
    <property type="molecule type" value="Genomic_DNA"/>
</dbReference>
<reference evidence="2" key="1">
    <citation type="submission" date="2023-06" db="EMBL/GenBank/DDBJ databases">
        <title>Genome-scale phylogeny and comparative genomics of the fungal order Sordariales.</title>
        <authorList>
            <consortium name="Lawrence Berkeley National Laboratory"/>
            <person name="Hensen N."/>
            <person name="Bonometti L."/>
            <person name="Westerberg I."/>
            <person name="Brannstrom I.O."/>
            <person name="Guillou S."/>
            <person name="Cros-Aarteil S."/>
            <person name="Calhoun S."/>
            <person name="Haridas S."/>
            <person name="Kuo A."/>
            <person name="Mondo S."/>
            <person name="Pangilinan J."/>
            <person name="Riley R."/>
            <person name="Labutti K."/>
            <person name="Andreopoulos B."/>
            <person name="Lipzen A."/>
            <person name="Chen C."/>
            <person name="Yanf M."/>
            <person name="Daum C."/>
            <person name="Ng V."/>
            <person name="Clum A."/>
            <person name="Steindorff A."/>
            <person name="Ohm R."/>
            <person name="Martin F."/>
            <person name="Silar P."/>
            <person name="Natvig D."/>
            <person name="Lalanne C."/>
            <person name="Gautier V."/>
            <person name="Ament-Velasquez S.L."/>
            <person name="Kruys A."/>
            <person name="Hutchinson M.I."/>
            <person name="Powell A.J."/>
            <person name="Barry K."/>
            <person name="Miller A.N."/>
            <person name="Grigoriev I.V."/>
            <person name="Debuchy R."/>
            <person name="Gladieux P."/>
            <person name="Thoren M.H."/>
            <person name="Johannesson H."/>
        </authorList>
    </citation>
    <scope>NUCLEOTIDE SEQUENCE</scope>
    <source>
        <strain evidence="2">SMH2532-1</strain>
    </source>
</reference>
<proteinExistence type="predicted"/>
<name>A0AA40CVY6_9PEZI</name>
<sequence>MDISVEAVIAIFALVISLPSSVFILWNCIQGRRNSRRRQATGHELLPFAARPALQWQDAHHDIGRLAARRLLSALIEIVVDEGTPRPTLRSAHVNDSGLGHGCV</sequence>
<evidence type="ECO:0000256" key="1">
    <source>
        <dbReference type="SAM" id="Phobius"/>
    </source>
</evidence>
<evidence type="ECO:0000313" key="3">
    <source>
        <dbReference type="Proteomes" id="UP001174936"/>
    </source>
</evidence>
<organism evidence="2 3">
    <name type="scientific">Cercophora newfieldiana</name>
    <dbReference type="NCBI Taxonomy" id="92897"/>
    <lineage>
        <taxon>Eukaryota</taxon>
        <taxon>Fungi</taxon>
        <taxon>Dikarya</taxon>
        <taxon>Ascomycota</taxon>
        <taxon>Pezizomycotina</taxon>
        <taxon>Sordariomycetes</taxon>
        <taxon>Sordariomycetidae</taxon>
        <taxon>Sordariales</taxon>
        <taxon>Lasiosphaeriaceae</taxon>
        <taxon>Cercophora</taxon>
    </lineage>
</organism>
<gene>
    <name evidence="2" type="ORF">B0T16DRAFT_403275</name>
</gene>
<accession>A0AA40CVY6</accession>